<keyword evidence="1" id="KW-1133">Transmembrane helix</keyword>
<protein>
    <submittedName>
        <fullName evidence="2">Uncharacterized protein</fullName>
    </submittedName>
</protein>
<dbReference type="EMBL" id="CAJNNV010029822">
    <property type="protein sequence ID" value="CAE8630232.1"/>
    <property type="molecule type" value="Genomic_DNA"/>
</dbReference>
<reference evidence="2" key="1">
    <citation type="submission" date="2021-02" db="EMBL/GenBank/DDBJ databases">
        <authorList>
            <person name="Dougan E. K."/>
            <person name="Rhodes N."/>
            <person name="Thang M."/>
            <person name="Chan C."/>
        </authorList>
    </citation>
    <scope>NUCLEOTIDE SEQUENCE</scope>
</reference>
<dbReference type="AlphaFoldDB" id="A0A813GY51"/>
<proteinExistence type="predicted"/>
<dbReference type="Proteomes" id="UP000654075">
    <property type="component" value="Unassembled WGS sequence"/>
</dbReference>
<organism evidence="2 3">
    <name type="scientific">Polarella glacialis</name>
    <name type="common">Dinoflagellate</name>
    <dbReference type="NCBI Taxonomy" id="89957"/>
    <lineage>
        <taxon>Eukaryota</taxon>
        <taxon>Sar</taxon>
        <taxon>Alveolata</taxon>
        <taxon>Dinophyceae</taxon>
        <taxon>Suessiales</taxon>
        <taxon>Suessiaceae</taxon>
        <taxon>Polarella</taxon>
    </lineage>
</organism>
<evidence type="ECO:0000256" key="1">
    <source>
        <dbReference type="SAM" id="Phobius"/>
    </source>
</evidence>
<keyword evidence="1" id="KW-0812">Transmembrane</keyword>
<feature type="transmembrane region" description="Helical" evidence="1">
    <location>
        <begin position="21"/>
        <end position="45"/>
    </location>
</feature>
<name>A0A813GY51_POLGL</name>
<feature type="transmembrane region" description="Helical" evidence="1">
    <location>
        <begin position="51"/>
        <end position="75"/>
    </location>
</feature>
<keyword evidence="1" id="KW-0472">Membrane</keyword>
<accession>A0A813GY51</accession>
<comment type="caution">
    <text evidence="2">The sequence shown here is derived from an EMBL/GenBank/DDBJ whole genome shotgun (WGS) entry which is preliminary data.</text>
</comment>
<evidence type="ECO:0000313" key="3">
    <source>
        <dbReference type="Proteomes" id="UP000654075"/>
    </source>
</evidence>
<evidence type="ECO:0000313" key="2">
    <source>
        <dbReference type="EMBL" id="CAE8630232.1"/>
    </source>
</evidence>
<sequence length="335" mass="36323">MARLKFVEETADCLVFKMGALAMIGQMALCILSSAIISAALSFVLRLYIGFLAFILCGGPGLIGVVCGFFGCANAREFVFTFDRRQGEFRAVAGRAQLVRPLSQITAVIIEQENDSRGSFGGENPPSFSLTLIFADGARFRCEAGVPVSGSPDSLRAPADQIRSFLRLPQANVPLLNVTRAAKEETEEEEHVAQAFLSRWVACEGLAPRMEPQLHEYDWIEPPIGVVPPMLPRPDRRGRGHPAGVEVRSFEPCTLSRQAAVERGIRANSNGATPIVVGRVFRTPPPIPQPRSLQVVLPEGVQAGQQINVMAPDGSQLQLTVPSGLRPGDMMTVQY</sequence>
<gene>
    <name evidence="2" type="ORF">PGLA1383_LOCUS46623</name>
</gene>
<keyword evidence="3" id="KW-1185">Reference proteome</keyword>